<evidence type="ECO:0000313" key="2">
    <source>
        <dbReference type="EMBL" id="QBC45410.1"/>
    </source>
</evidence>
<keyword evidence="3" id="KW-1185">Reference proteome</keyword>
<dbReference type="AlphaFoldDB" id="A0A7G3GCT4"/>
<evidence type="ECO:0008006" key="4">
    <source>
        <dbReference type="Google" id="ProtNLM"/>
    </source>
</evidence>
<dbReference type="PANTHER" id="PTHR34368">
    <property type="entry name" value="OS01G0962200 PROTEIN"/>
    <property type="match status" value="1"/>
</dbReference>
<gene>
    <name evidence="2" type="ORF">C1H71_18985</name>
</gene>
<reference evidence="2 3" key="1">
    <citation type="submission" date="2018-01" db="EMBL/GenBank/DDBJ databases">
        <title>Genome sequence of Iodobacter sp. strain PCH194 isolated from Indian Trans-Himalaya.</title>
        <authorList>
            <person name="Kumar V."/>
            <person name="Thakur V."/>
            <person name="Kumar S."/>
            <person name="Singh D."/>
        </authorList>
    </citation>
    <scope>NUCLEOTIDE SEQUENCE [LARGE SCALE GENOMIC DNA]</scope>
    <source>
        <strain evidence="2 3">PCH194</strain>
    </source>
</reference>
<proteinExistence type="predicted"/>
<feature type="transmembrane region" description="Helical" evidence="1">
    <location>
        <begin position="67"/>
        <end position="84"/>
    </location>
</feature>
<keyword evidence="1" id="KW-0472">Membrane</keyword>
<feature type="transmembrane region" description="Helical" evidence="1">
    <location>
        <begin position="167"/>
        <end position="185"/>
    </location>
</feature>
<dbReference type="PANTHER" id="PTHR34368:SF1">
    <property type="entry name" value="OS01G0962200 PROTEIN"/>
    <property type="match status" value="1"/>
</dbReference>
<keyword evidence="1" id="KW-0812">Transmembrane</keyword>
<feature type="transmembrane region" description="Helical" evidence="1">
    <location>
        <begin position="134"/>
        <end position="155"/>
    </location>
</feature>
<sequence>MENPPDTRGIGGNGRLPFIQALRARFIAQLAYESKQGGQLALYSFIFFTRNHMAHTSYTGWPALKPALYLFIILALLMLWYGPIAQQAHYHDFADQRAGLGIANLRDVLSNLGFALIGAWGLQRSGSQQGIAKAGWMFGFFSLLLTAVGSVWYHLAPDDVRLIWDRIPIALACAGFLSALASQLHGRLNSTWFIVPLACWAVLSVGYWAVTQDLRPYLLLQALPLILLPLWQWQLCGRQRPFWLMLAASLCYILAKTAELQDLMLFNTLQQYLSGHTLKHLLASLACLFILFASPHETA</sequence>
<feature type="transmembrane region" description="Helical" evidence="1">
    <location>
        <begin position="191"/>
        <end position="210"/>
    </location>
</feature>
<organism evidence="2 3">
    <name type="scientific">Iodobacter fluviatilis</name>
    <dbReference type="NCBI Taxonomy" id="537"/>
    <lineage>
        <taxon>Bacteria</taxon>
        <taxon>Pseudomonadati</taxon>
        <taxon>Pseudomonadota</taxon>
        <taxon>Betaproteobacteria</taxon>
        <taxon>Neisseriales</taxon>
        <taxon>Chitinibacteraceae</taxon>
        <taxon>Iodobacter</taxon>
    </lineage>
</organism>
<dbReference type="EMBL" id="CP025781">
    <property type="protein sequence ID" value="QBC45410.1"/>
    <property type="molecule type" value="Genomic_DNA"/>
</dbReference>
<protein>
    <recommendedName>
        <fullName evidence="4">Alkaline phytoceramidase</fullName>
    </recommendedName>
</protein>
<evidence type="ECO:0000256" key="1">
    <source>
        <dbReference type="SAM" id="Phobius"/>
    </source>
</evidence>
<dbReference type="KEGG" id="ifl:C1H71_18985"/>
<accession>A0A7G3GCT4</accession>
<evidence type="ECO:0000313" key="3">
    <source>
        <dbReference type="Proteomes" id="UP000515917"/>
    </source>
</evidence>
<dbReference type="Proteomes" id="UP000515917">
    <property type="component" value="Chromosome"/>
</dbReference>
<feature type="transmembrane region" description="Helical" evidence="1">
    <location>
        <begin position="105"/>
        <end position="122"/>
    </location>
</feature>
<name>A0A7G3GCT4_9NEIS</name>
<keyword evidence="1" id="KW-1133">Transmembrane helix</keyword>